<evidence type="ECO:0000256" key="13">
    <source>
        <dbReference type="ARBA" id="ARBA00023211"/>
    </source>
</evidence>
<evidence type="ECO:0000256" key="1">
    <source>
        <dbReference type="ARBA" id="ARBA00000077"/>
    </source>
</evidence>
<feature type="domain" description="RNase H type-2" evidence="17">
    <location>
        <begin position="71"/>
        <end position="255"/>
    </location>
</feature>
<dbReference type="PANTHER" id="PTHR10954:SF18">
    <property type="entry name" value="RIBONUCLEASE HII"/>
    <property type="match status" value="1"/>
</dbReference>
<evidence type="ECO:0000256" key="14">
    <source>
        <dbReference type="HAMAP-Rule" id="MF_00052"/>
    </source>
</evidence>
<evidence type="ECO:0000256" key="4">
    <source>
        <dbReference type="ARBA" id="ARBA00004496"/>
    </source>
</evidence>
<dbReference type="InterPro" id="IPR012337">
    <property type="entry name" value="RNaseH-like_sf"/>
</dbReference>
<evidence type="ECO:0000313" key="18">
    <source>
        <dbReference type="EMBL" id="MFD1672270.1"/>
    </source>
</evidence>
<dbReference type="GO" id="GO:0004523">
    <property type="term" value="F:RNA-DNA hybrid ribonuclease activity"/>
    <property type="evidence" value="ECO:0007669"/>
    <property type="project" value="UniProtKB-EC"/>
</dbReference>
<dbReference type="Proteomes" id="UP001597267">
    <property type="component" value="Unassembled WGS sequence"/>
</dbReference>
<comment type="caution">
    <text evidence="18">The sequence shown here is derived from an EMBL/GenBank/DDBJ whole genome shotgun (WGS) entry which is preliminary data.</text>
</comment>
<dbReference type="InterPro" id="IPR001352">
    <property type="entry name" value="RNase_HII/HIII"/>
</dbReference>
<comment type="subcellular location">
    <subcellularLocation>
        <location evidence="4 14">Cytoplasm</location>
    </subcellularLocation>
</comment>
<dbReference type="Pfam" id="PF01351">
    <property type="entry name" value="RNase_HII"/>
    <property type="match status" value="1"/>
</dbReference>
<evidence type="ECO:0000256" key="5">
    <source>
        <dbReference type="ARBA" id="ARBA00007383"/>
    </source>
</evidence>
<keyword evidence="19" id="KW-1185">Reference proteome</keyword>
<dbReference type="RefSeq" id="WP_125714908.1">
    <property type="nucleotide sequence ID" value="NZ_JBHTOP010000023.1"/>
</dbReference>
<evidence type="ECO:0000313" key="19">
    <source>
        <dbReference type="Proteomes" id="UP001597267"/>
    </source>
</evidence>
<feature type="binding site" evidence="14 15">
    <location>
        <position position="77"/>
    </location>
    <ligand>
        <name>a divalent metal cation</name>
        <dbReference type="ChEBI" id="CHEBI:60240"/>
    </ligand>
</feature>
<evidence type="ECO:0000256" key="12">
    <source>
        <dbReference type="ARBA" id="ARBA00022801"/>
    </source>
</evidence>
<evidence type="ECO:0000256" key="8">
    <source>
        <dbReference type="ARBA" id="ARBA00022490"/>
    </source>
</evidence>
<evidence type="ECO:0000256" key="2">
    <source>
        <dbReference type="ARBA" id="ARBA00001946"/>
    </source>
</evidence>
<dbReference type="InterPro" id="IPR036397">
    <property type="entry name" value="RNaseH_sf"/>
</dbReference>
<dbReference type="EMBL" id="JBHTOP010000023">
    <property type="protein sequence ID" value="MFD1672270.1"/>
    <property type="molecule type" value="Genomic_DNA"/>
</dbReference>
<dbReference type="NCBIfam" id="NF000595">
    <property type="entry name" value="PRK00015.1-3"/>
    <property type="match status" value="1"/>
</dbReference>
<dbReference type="InterPro" id="IPR024567">
    <property type="entry name" value="RNase_HII/HIII_dom"/>
</dbReference>
<evidence type="ECO:0000256" key="9">
    <source>
        <dbReference type="ARBA" id="ARBA00022722"/>
    </source>
</evidence>
<dbReference type="Gene3D" id="3.30.420.10">
    <property type="entry name" value="Ribonuclease H-like superfamily/Ribonuclease H"/>
    <property type="match status" value="1"/>
</dbReference>
<evidence type="ECO:0000256" key="10">
    <source>
        <dbReference type="ARBA" id="ARBA00022723"/>
    </source>
</evidence>
<keyword evidence="9 14" id="KW-0540">Nuclease</keyword>
<evidence type="ECO:0000256" key="6">
    <source>
        <dbReference type="ARBA" id="ARBA00012180"/>
    </source>
</evidence>
<name>A0ABW4J8I9_9LACO</name>
<comment type="function">
    <text evidence="3 14 16">Endonuclease that specifically degrades the RNA of RNA-DNA hybrids.</text>
</comment>
<evidence type="ECO:0000256" key="15">
    <source>
        <dbReference type="PROSITE-ProRule" id="PRU01319"/>
    </source>
</evidence>
<dbReference type="SUPFAM" id="SSF53098">
    <property type="entry name" value="Ribonuclease H-like"/>
    <property type="match status" value="1"/>
</dbReference>
<keyword evidence="8 14" id="KW-0963">Cytoplasm</keyword>
<evidence type="ECO:0000259" key="17">
    <source>
        <dbReference type="PROSITE" id="PS51975"/>
    </source>
</evidence>
<sequence length="255" mass="27812">MTKSKSIAQLKALLAAGTLSPAELSALATDPRKGVQKLLQQHEAKLAQQATLQRAFLQRSQLERDLWQQGQLPAGIDEVGRGPLAGPVITCAIILKPSFDLWLVNDSKQLSDQKRRQLYPEILAQAQSVSLGVADNRMIDQLNIYEATRQAMAQAVRALSLVPSTLLVDAMNVPVEIPQQKLIHGDAQSISIAAASIVAKVVRDDLMQLYGRVYPGYDFEHNMGYGTKAHLTGLATLGPTPIHRFSFSPVQKAKS</sequence>
<dbReference type="InterPro" id="IPR022898">
    <property type="entry name" value="RNase_HII"/>
</dbReference>
<keyword evidence="13 14" id="KW-0464">Manganese</keyword>
<dbReference type="NCBIfam" id="NF000594">
    <property type="entry name" value="PRK00015.1-1"/>
    <property type="match status" value="1"/>
</dbReference>
<proteinExistence type="inferred from homology"/>
<keyword evidence="10 14" id="KW-0479">Metal-binding</keyword>
<accession>A0ABW4J8I9</accession>
<keyword evidence="12 14" id="KW-0378">Hydrolase</keyword>
<dbReference type="CDD" id="cd07182">
    <property type="entry name" value="RNase_HII_bacteria_HII_like"/>
    <property type="match status" value="1"/>
</dbReference>
<dbReference type="HAMAP" id="MF_00052_B">
    <property type="entry name" value="RNase_HII_B"/>
    <property type="match status" value="1"/>
</dbReference>
<comment type="cofactor">
    <cofactor evidence="14 15">
        <name>Mn(2+)</name>
        <dbReference type="ChEBI" id="CHEBI:29035"/>
    </cofactor>
    <cofactor evidence="14 15">
        <name>Mg(2+)</name>
        <dbReference type="ChEBI" id="CHEBI:18420"/>
    </cofactor>
    <text evidence="14 15">Manganese or magnesium. Binds 1 divalent metal ion per monomer in the absence of substrate. May bind a second metal ion after substrate binding.</text>
</comment>
<organism evidence="18 19">
    <name type="scientific">Agrilactobacillus yilanensis</name>
    <dbReference type="NCBI Taxonomy" id="2485997"/>
    <lineage>
        <taxon>Bacteria</taxon>
        <taxon>Bacillati</taxon>
        <taxon>Bacillota</taxon>
        <taxon>Bacilli</taxon>
        <taxon>Lactobacillales</taxon>
        <taxon>Lactobacillaceae</taxon>
        <taxon>Agrilactobacillus</taxon>
    </lineage>
</organism>
<comment type="cofactor">
    <cofactor evidence="2">
        <name>Mg(2+)</name>
        <dbReference type="ChEBI" id="CHEBI:18420"/>
    </cofactor>
</comment>
<dbReference type="PROSITE" id="PS51975">
    <property type="entry name" value="RNASE_H_2"/>
    <property type="match status" value="1"/>
</dbReference>
<evidence type="ECO:0000256" key="11">
    <source>
        <dbReference type="ARBA" id="ARBA00022759"/>
    </source>
</evidence>
<dbReference type="PANTHER" id="PTHR10954">
    <property type="entry name" value="RIBONUCLEASE H2 SUBUNIT A"/>
    <property type="match status" value="1"/>
</dbReference>
<evidence type="ECO:0000256" key="7">
    <source>
        <dbReference type="ARBA" id="ARBA00019179"/>
    </source>
</evidence>
<dbReference type="EC" id="3.1.26.4" evidence="6 14"/>
<reference evidence="19" key="1">
    <citation type="journal article" date="2019" name="Int. J. Syst. Evol. Microbiol.">
        <title>The Global Catalogue of Microorganisms (GCM) 10K type strain sequencing project: providing services to taxonomists for standard genome sequencing and annotation.</title>
        <authorList>
            <consortium name="The Broad Institute Genomics Platform"/>
            <consortium name="The Broad Institute Genome Sequencing Center for Infectious Disease"/>
            <person name="Wu L."/>
            <person name="Ma J."/>
        </authorList>
    </citation>
    <scope>NUCLEOTIDE SEQUENCE [LARGE SCALE GENOMIC DNA]</scope>
    <source>
        <strain evidence="19">CCM 8896</strain>
    </source>
</reference>
<keyword evidence="11 14" id="KW-0255">Endonuclease</keyword>
<comment type="catalytic activity">
    <reaction evidence="1 14 15 16">
        <text>Endonucleolytic cleavage to 5'-phosphomonoester.</text>
        <dbReference type="EC" id="3.1.26.4"/>
    </reaction>
</comment>
<comment type="similarity">
    <text evidence="5 14 16">Belongs to the RNase HII family.</text>
</comment>
<feature type="binding site" evidence="14 15">
    <location>
        <position position="169"/>
    </location>
    <ligand>
        <name>a divalent metal cation</name>
        <dbReference type="ChEBI" id="CHEBI:60240"/>
    </ligand>
</feature>
<protein>
    <recommendedName>
        <fullName evidence="7 14">Ribonuclease HII</fullName>
        <shortName evidence="14">RNase HII</shortName>
        <ecNumber evidence="6 14">3.1.26.4</ecNumber>
    </recommendedName>
</protein>
<gene>
    <name evidence="14" type="primary">rnhB</name>
    <name evidence="18" type="ORF">ACFQ5M_09190</name>
</gene>
<feature type="binding site" evidence="14 15">
    <location>
        <position position="78"/>
    </location>
    <ligand>
        <name>a divalent metal cation</name>
        <dbReference type="ChEBI" id="CHEBI:60240"/>
    </ligand>
</feature>
<evidence type="ECO:0000256" key="16">
    <source>
        <dbReference type="RuleBase" id="RU003515"/>
    </source>
</evidence>
<evidence type="ECO:0000256" key="3">
    <source>
        <dbReference type="ARBA" id="ARBA00004065"/>
    </source>
</evidence>